<dbReference type="HOGENOM" id="CLU_079350_0_0_6"/>
<dbReference type="eggNOG" id="COG0224">
    <property type="taxonomic scope" value="Bacteria"/>
</dbReference>
<dbReference type="RefSeq" id="WP_013785124.1">
    <property type="nucleotide sequence ID" value="NC_015554.1"/>
</dbReference>
<proteinExistence type="predicted"/>
<dbReference type="Proteomes" id="UP000000683">
    <property type="component" value="Chromosome"/>
</dbReference>
<sequence length="233" mass="27500">MKTFAVSQSNYLPWKGYFDLINNVDIFVLYDTVQYTKNDWRNRNRVVTANGTSWLTVPVIQKSLNQRINEVEIANQHWQRKHWLTIEQSYKKTPFFAKYSPFIKPVFERDWSKLSELNVFLLSELCRLLGISTKFVNAADFNLEGDKNMRLIQIAKELDAQHYLSGPAAKDYIDLRLFKQEGIAVKWMDYTNYPVYPQRSINFEHGVSIIDLLFNVGPNFDSYMQRSVRENTF</sequence>
<dbReference type="EMBL" id="CP002339">
    <property type="protein sequence ID" value="AEF04194.1"/>
    <property type="molecule type" value="Genomic_DNA"/>
</dbReference>
<dbReference type="AlphaFoldDB" id="F5ZE82"/>
<accession>F5ZE82</accession>
<dbReference type="Pfam" id="PF08889">
    <property type="entry name" value="WbqC"/>
    <property type="match status" value="1"/>
</dbReference>
<reference evidence="1 2" key="1">
    <citation type="journal article" date="2011" name="J. Bacteriol.">
        <title>Complete genome sequence of the polycyclic aromatic hydrocarbon-degrading bacterium Alteromonas sp. strain SN2.</title>
        <authorList>
            <person name="Jin H.M."/>
            <person name="Jeong H."/>
            <person name="Moon E.J."/>
            <person name="Math R.K."/>
            <person name="Lee K."/>
            <person name="Kim H.J."/>
            <person name="Jeon C.O."/>
            <person name="Oh T.K."/>
            <person name="Kim J.F."/>
        </authorList>
    </citation>
    <scope>NUCLEOTIDE SEQUENCE [LARGE SCALE GENOMIC DNA]</scope>
    <source>
        <strain evidence="2">JCM 17741 / KACC 18427 / KCTC 11700BP / SN2</strain>
    </source>
</reference>
<evidence type="ECO:0000313" key="2">
    <source>
        <dbReference type="Proteomes" id="UP000000683"/>
    </source>
</evidence>
<keyword evidence="2" id="KW-1185">Reference proteome</keyword>
<name>F5ZE82_ALTNA</name>
<dbReference type="OrthoDB" id="3611744at2"/>
<dbReference type="KEGG" id="alt:ambt_13380"/>
<evidence type="ECO:0008006" key="3">
    <source>
        <dbReference type="Google" id="ProtNLM"/>
    </source>
</evidence>
<organism evidence="1 2">
    <name type="scientific">Alteromonas naphthalenivorans</name>
    <dbReference type="NCBI Taxonomy" id="715451"/>
    <lineage>
        <taxon>Bacteria</taxon>
        <taxon>Pseudomonadati</taxon>
        <taxon>Pseudomonadota</taxon>
        <taxon>Gammaproteobacteria</taxon>
        <taxon>Alteromonadales</taxon>
        <taxon>Alteromonadaceae</taxon>
        <taxon>Alteromonas/Salinimonas group</taxon>
        <taxon>Alteromonas</taxon>
    </lineage>
</organism>
<dbReference type="InterPro" id="IPR014985">
    <property type="entry name" value="WbqC"/>
</dbReference>
<gene>
    <name evidence="1" type="ordered locus">ambt_13380</name>
</gene>
<evidence type="ECO:0000313" key="1">
    <source>
        <dbReference type="EMBL" id="AEF04194.1"/>
    </source>
</evidence>
<protein>
    <recommendedName>
        <fullName evidence="3">WbqC-like family protein</fullName>
    </recommendedName>
</protein>